<evidence type="ECO:0000256" key="2">
    <source>
        <dbReference type="SAM" id="SignalP"/>
    </source>
</evidence>
<name>A0A058ZRH6_9RHOB</name>
<organism evidence="3 4">
    <name type="scientific">Actibacterium atlanticum</name>
    <dbReference type="NCBI Taxonomy" id="1461693"/>
    <lineage>
        <taxon>Bacteria</taxon>
        <taxon>Pseudomonadati</taxon>
        <taxon>Pseudomonadota</taxon>
        <taxon>Alphaproteobacteria</taxon>
        <taxon>Rhodobacterales</taxon>
        <taxon>Roseobacteraceae</taxon>
        <taxon>Actibacterium</taxon>
    </lineage>
</organism>
<evidence type="ECO:0000256" key="1">
    <source>
        <dbReference type="PROSITE-ProRule" id="PRU00339"/>
    </source>
</evidence>
<keyword evidence="1" id="KW-0802">TPR repeat</keyword>
<comment type="caution">
    <text evidence="3">The sequence shown here is derived from an EMBL/GenBank/DDBJ whole genome shotgun (WGS) entry which is preliminary data.</text>
</comment>
<dbReference type="PROSITE" id="PS50005">
    <property type="entry name" value="TPR"/>
    <property type="match status" value="1"/>
</dbReference>
<feature type="repeat" description="TPR" evidence="1">
    <location>
        <begin position="91"/>
        <end position="124"/>
    </location>
</feature>
<dbReference type="RefSeq" id="WP_035247257.1">
    <property type="nucleotide sequence ID" value="NZ_AQQY01000001.1"/>
</dbReference>
<dbReference type="Gene3D" id="1.25.40.10">
    <property type="entry name" value="Tetratricopeptide repeat domain"/>
    <property type="match status" value="1"/>
</dbReference>
<dbReference type="Proteomes" id="UP000024836">
    <property type="component" value="Unassembled WGS sequence"/>
</dbReference>
<dbReference type="EMBL" id="AQQY01000001">
    <property type="protein sequence ID" value="KCV83466.1"/>
    <property type="molecule type" value="Genomic_DNA"/>
</dbReference>
<dbReference type="InterPro" id="IPR011990">
    <property type="entry name" value="TPR-like_helical_dom_sf"/>
</dbReference>
<gene>
    <name evidence="3" type="ORF">ATO10_01860</name>
</gene>
<feature type="chain" id="PRO_5001566891" evidence="2">
    <location>
        <begin position="19"/>
        <end position="177"/>
    </location>
</feature>
<evidence type="ECO:0000313" key="4">
    <source>
        <dbReference type="Proteomes" id="UP000024836"/>
    </source>
</evidence>
<proteinExistence type="predicted"/>
<sequence length="177" mass="19050">MYRFLLLCTALLPGIAFAAGSDNSTPPTPTETTQTCTDGLIWDGDSKSCVAPKDARLDDDTLYGAVRELAYAGQYDAALATLDAMSDQNHDRVLTYRGFVHRKLGQRDLSMAFYKQALTQNPDNILARSYMAQGFVAEGNLEAARLQLAQINTRGGAGSWAQASLAQALAGGKTFGY</sequence>
<evidence type="ECO:0000313" key="3">
    <source>
        <dbReference type="EMBL" id="KCV83466.1"/>
    </source>
</evidence>
<accession>A0A058ZRH6</accession>
<keyword evidence="4" id="KW-1185">Reference proteome</keyword>
<dbReference type="STRING" id="1461693.ATO10_01860"/>
<protein>
    <submittedName>
        <fullName evidence="3">Uncharacterized protein</fullName>
    </submittedName>
</protein>
<dbReference type="OrthoDB" id="8592798at2"/>
<dbReference type="InterPro" id="IPR019734">
    <property type="entry name" value="TPR_rpt"/>
</dbReference>
<reference evidence="3 4" key="1">
    <citation type="submission" date="2013-04" db="EMBL/GenBank/DDBJ databases">
        <title>Shimia sp. 22II-S11-Z10 Genome Sequencing.</title>
        <authorList>
            <person name="Lai Q."/>
            <person name="Li G."/>
            <person name="Shao Z."/>
        </authorList>
    </citation>
    <scope>NUCLEOTIDE SEQUENCE [LARGE SCALE GENOMIC DNA]</scope>
    <source>
        <strain evidence="4">22II-S11-Z10</strain>
    </source>
</reference>
<dbReference type="AlphaFoldDB" id="A0A058ZRH6"/>
<dbReference type="eggNOG" id="COG0457">
    <property type="taxonomic scope" value="Bacteria"/>
</dbReference>
<dbReference type="SUPFAM" id="SSF48452">
    <property type="entry name" value="TPR-like"/>
    <property type="match status" value="1"/>
</dbReference>
<keyword evidence="2" id="KW-0732">Signal</keyword>
<feature type="signal peptide" evidence="2">
    <location>
        <begin position="1"/>
        <end position="18"/>
    </location>
</feature>